<dbReference type="Proteomes" id="UP001162800">
    <property type="component" value="Plasmid unnamed1"/>
</dbReference>
<keyword evidence="1" id="KW-0678">Repressor</keyword>
<keyword evidence="7" id="KW-0614">Plasmid</keyword>
<evidence type="ECO:0000256" key="2">
    <source>
        <dbReference type="ARBA" id="ARBA00023015"/>
    </source>
</evidence>
<evidence type="ECO:0000259" key="5">
    <source>
        <dbReference type="PROSITE" id="PS50937"/>
    </source>
</evidence>
<dbReference type="Pfam" id="PF02607">
    <property type="entry name" value="B12-binding_2"/>
    <property type="match status" value="1"/>
</dbReference>
<organism evidence="7 8">
    <name type="scientific">Comamonas endophytica</name>
    <dbReference type="NCBI Taxonomy" id="2949090"/>
    <lineage>
        <taxon>Bacteria</taxon>
        <taxon>Pseudomonadati</taxon>
        <taxon>Pseudomonadota</taxon>
        <taxon>Betaproteobacteria</taxon>
        <taxon>Burkholderiales</taxon>
        <taxon>Comamonadaceae</taxon>
        <taxon>Comamonas</taxon>
    </lineage>
</organism>
<dbReference type="InterPro" id="IPR036724">
    <property type="entry name" value="Cobalamin-bd_sf"/>
</dbReference>
<evidence type="ECO:0000256" key="4">
    <source>
        <dbReference type="ARBA" id="ARBA00023163"/>
    </source>
</evidence>
<dbReference type="SUPFAM" id="SSF46955">
    <property type="entry name" value="Putative DNA-binding domain"/>
    <property type="match status" value="1"/>
</dbReference>
<gene>
    <name evidence="7" type="ORF">M9799_19080</name>
</gene>
<dbReference type="CDD" id="cd02065">
    <property type="entry name" value="B12-binding_like"/>
    <property type="match status" value="1"/>
</dbReference>
<dbReference type="CDD" id="cd01104">
    <property type="entry name" value="HTH_MlrA-CarA"/>
    <property type="match status" value="1"/>
</dbReference>
<dbReference type="Gene3D" id="1.10.1660.10">
    <property type="match status" value="1"/>
</dbReference>
<dbReference type="PANTHER" id="PTHR30204:SF69">
    <property type="entry name" value="MERR-FAMILY TRANSCRIPTIONAL REGULATOR"/>
    <property type="match status" value="1"/>
</dbReference>
<evidence type="ECO:0000313" key="8">
    <source>
        <dbReference type="Proteomes" id="UP001162800"/>
    </source>
</evidence>
<protein>
    <submittedName>
        <fullName evidence="7">MerR family transcriptional regulator</fullName>
    </submittedName>
</protein>
<dbReference type="PROSITE" id="PS50937">
    <property type="entry name" value="HTH_MERR_2"/>
    <property type="match status" value="1"/>
</dbReference>
<keyword evidence="4" id="KW-0804">Transcription</keyword>
<geneLocation type="plasmid" evidence="7 8">
    <name>unnamed1</name>
</geneLocation>
<feature type="domain" description="B12-binding" evidence="6">
    <location>
        <begin position="190"/>
        <end position="313"/>
    </location>
</feature>
<dbReference type="SUPFAM" id="SSF52242">
    <property type="entry name" value="Cobalamin (vitamin B12)-binding domain"/>
    <property type="match status" value="1"/>
</dbReference>
<feature type="domain" description="HTH merR-type" evidence="5">
    <location>
        <begin position="12"/>
        <end position="81"/>
    </location>
</feature>
<dbReference type="InterPro" id="IPR047057">
    <property type="entry name" value="MerR_fam"/>
</dbReference>
<name>A0ABY6GFL8_9BURK</name>
<keyword evidence="3" id="KW-0238">DNA-binding</keyword>
<dbReference type="PANTHER" id="PTHR30204">
    <property type="entry name" value="REDOX-CYCLING DRUG-SENSING TRANSCRIPTIONAL ACTIVATOR SOXR"/>
    <property type="match status" value="1"/>
</dbReference>
<dbReference type="InterPro" id="IPR006158">
    <property type="entry name" value="Cobalamin-bd"/>
</dbReference>
<dbReference type="InterPro" id="IPR003759">
    <property type="entry name" value="Cbl-bd_cap"/>
</dbReference>
<evidence type="ECO:0000256" key="3">
    <source>
        <dbReference type="ARBA" id="ARBA00023125"/>
    </source>
</evidence>
<evidence type="ECO:0000313" key="7">
    <source>
        <dbReference type="EMBL" id="UYG53475.1"/>
    </source>
</evidence>
<dbReference type="PROSITE" id="PS51332">
    <property type="entry name" value="B12_BINDING"/>
    <property type="match status" value="1"/>
</dbReference>
<dbReference type="Gene3D" id="1.10.1240.10">
    <property type="entry name" value="Methionine synthase domain"/>
    <property type="match status" value="1"/>
</dbReference>
<dbReference type="Gene3D" id="3.40.50.280">
    <property type="entry name" value="Cobalamin-binding domain"/>
    <property type="match status" value="1"/>
</dbReference>
<evidence type="ECO:0000259" key="6">
    <source>
        <dbReference type="PROSITE" id="PS51332"/>
    </source>
</evidence>
<sequence length="313" mass="34402">MTSLLASGSQGSLSITAVERETGLSKDTLRVWEKRYGFPRPLRDAADDRLYPLEQVQRLKLIRRLLDAGHRPGKVAGLNDDELQTLLDKIPSLSKTNDQIEGIRPDLIPLLDAIEAHDDQGLRYALTHAQMRMGLAPFVTEVVAPLTTAVGDAWAQGRFEIFEEHLYTEVIGSVLRGCIAPLSMSPRLHPPKVLLTTLPQELHGLGLLMVEALLLLEGCQCVSLGTQTPVIDIVRAAQAHQVDAVALSFSSLQGLATVQTSLRSLRSELRAETALWVGGSCQALHQRTWEGITALQALQDVPALVARWRETHR</sequence>
<dbReference type="InterPro" id="IPR036594">
    <property type="entry name" value="Meth_synthase_dom"/>
</dbReference>
<dbReference type="InterPro" id="IPR009061">
    <property type="entry name" value="DNA-bd_dom_put_sf"/>
</dbReference>
<accession>A0ABY6GFL8</accession>
<reference evidence="7" key="1">
    <citation type="submission" date="2022-09" db="EMBL/GenBank/DDBJ databases">
        <title>The complete genome of Acidovorax sp. 5MLIR.</title>
        <authorList>
            <person name="Liu L."/>
            <person name="Yue J."/>
            <person name="Yang F."/>
            <person name="Yuan J."/>
            <person name="Li L."/>
        </authorList>
    </citation>
    <scope>NUCLEOTIDE SEQUENCE</scope>
    <source>
        <strain evidence="7">5MLIR</strain>
        <plasmid evidence="7">unnamed1</plasmid>
    </source>
</reference>
<dbReference type="RefSeq" id="WP_231043659.1">
    <property type="nucleotide sequence ID" value="NZ_CP106882.1"/>
</dbReference>
<dbReference type="InterPro" id="IPR000551">
    <property type="entry name" value="MerR-type_HTH_dom"/>
</dbReference>
<dbReference type="SMART" id="SM00422">
    <property type="entry name" value="HTH_MERR"/>
    <property type="match status" value="1"/>
</dbReference>
<dbReference type="Pfam" id="PF13411">
    <property type="entry name" value="MerR_1"/>
    <property type="match status" value="1"/>
</dbReference>
<proteinExistence type="predicted"/>
<evidence type="ECO:0000256" key="1">
    <source>
        <dbReference type="ARBA" id="ARBA00022491"/>
    </source>
</evidence>
<keyword evidence="2" id="KW-0805">Transcription regulation</keyword>
<dbReference type="EMBL" id="CP106882">
    <property type="protein sequence ID" value="UYG53475.1"/>
    <property type="molecule type" value="Genomic_DNA"/>
</dbReference>
<dbReference type="Pfam" id="PF02310">
    <property type="entry name" value="B12-binding"/>
    <property type="match status" value="1"/>
</dbReference>
<keyword evidence="8" id="KW-1185">Reference proteome</keyword>